<comment type="similarity">
    <text evidence="1">Belongs to the phosphate acetyltransferase and butyryltransferase family.</text>
</comment>
<reference evidence="6" key="1">
    <citation type="journal article" date="2019" name="Int. J. Syst. Evol. Microbiol.">
        <title>The Global Catalogue of Microorganisms (GCM) 10K type strain sequencing project: providing services to taxonomists for standard genome sequencing and annotation.</title>
        <authorList>
            <consortium name="The Broad Institute Genomics Platform"/>
            <consortium name="The Broad Institute Genome Sequencing Center for Infectious Disease"/>
            <person name="Wu L."/>
            <person name="Ma J."/>
        </authorList>
    </citation>
    <scope>NUCLEOTIDE SEQUENCE [LARGE SCALE GENOMIC DNA]</scope>
    <source>
        <strain evidence="6">KCTC 42195</strain>
    </source>
</reference>
<keyword evidence="2" id="KW-0808">Transferase</keyword>
<gene>
    <name evidence="5" type="ORF">ACFOKJ_14175</name>
</gene>
<dbReference type="InterPro" id="IPR002505">
    <property type="entry name" value="PTA_PTB"/>
</dbReference>
<comment type="caution">
    <text evidence="5">The sequence shown here is derived from an EMBL/GenBank/DDBJ whole genome shotgun (WGS) entry which is preliminary data.</text>
</comment>
<evidence type="ECO:0000256" key="2">
    <source>
        <dbReference type="ARBA" id="ARBA00022679"/>
    </source>
</evidence>
<protein>
    <submittedName>
        <fullName evidence="5">Bifunctional enoyl-CoA hydratase/phosphate acetyltransferase</fullName>
    </submittedName>
</protein>
<dbReference type="Gene3D" id="3.40.718.10">
    <property type="entry name" value="Isopropylmalate Dehydrogenase"/>
    <property type="match status" value="1"/>
</dbReference>
<accession>A0ABV7TX46</accession>
<evidence type="ECO:0000313" key="6">
    <source>
        <dbReference type="Proteomes" id="UP001595636"/>
    </source>
</evidence>
<sequence length="319" mass="33724">MAAQNTLSGKHNMTRDEHAFADILQQAHANGPRPMAVAHPCSSEALLGAVEAAEQGIANPILVAPRAKLQKLAASLDIDLSRFEVIDVEHSHAAAERAVALVREGFADMLMKGSLHTDEFMAAVLDRNKGIRTDRRVSHVFVMKVESYPRYLFITDAAINIEPDLEAKRDICQNAIDLCQALGIAQPKVAILSAVETISPKIRSTLDAAALCKMADRGQIKGGLLDGPLAFDNAISHEAADTKGITSPVAGEPDILLVPDLESGNMLAKQLTYLAAAASAGIVMGARVPIVLTSRADDAAGRLASSAVANVLAAHHKKA</sequence>
<dbReference type="InterPro" id="IPR050500">
    <property type="entry name" value="Phos_Acetyltrans/Butyryltrans"/>
</dbReference>
<evidence type="ECO:0000313" key="5">
    <source>
        <dbReference type="EMBL" id="MFC3627261.1"/>
    </source>
</evidence>
<dbReference type="PIRSF" id="PIRSF000428">
    <property type="entry name" value="P_Ac_trans"/>
    <property type="match status" value="1"/>
</dbReference>
<dbReference type="RefSeq" id="WP_390280733.1">
    <property type="nucleotide sequence ID" value="NZ_JBHRYH010000044.1"/>
</dbReference>
<evidence type="ECO:0000256" key="1">
    <source>
        <dbReference type="ARBA" id="ARBA00005656"/>
    </source>
</evidence>
<dbReference type="Proteomes" id="UP001595636">
    <property type="component" value="Unassembled WGS sequence"/>
</dbReference>
<dbReference type="Pfam" id="PF01515">
    <property type="entry name" value="PTA_PTB"/>
    <property type="match status" value="1"/>
</dbReference>
<dbReference type="SUPFAM" id="SSF53659">
    <property type="entry name" value="Isocitrate/Isopropylmalate dehydrogenase-like"/>
    <property type="match status" value="1"/>
</dbReference>
<dbReference type="PANTHER" id="PTHR43356:SF2">
    <property type="entry name" value="PHOSPHATE ACETYLTRANSFERASE"/>
    <property type="match status" value="1"/>
</dbReference>
<keyword evidence="3" id="KW-0012">Acyltransferase</keyword>
<dbReference type="NCBIfam" id="NF008852">
    <property type="entry name" value="PRK11890.1"/>
    <property type="match status" value="1"/>
</dbReference>
<feature type="domain" description="Phosphate acetyl/butaryl transferase" evidence="4">
    <location>
        <begin position="97"/>
        <end position="305"/>
    </location>
</feature>
<dbReference type="EMBL" id="JBHRYH010000044">
    <property type="protein sequence ID" value="MFC3627261.1"/>
    <property type="molecule type" value="Genomic_DNA"/>
</dbReference>
<proteinExistence type="inferred from homology"/>
<dbReference type="PANTHER" id="PTHR43356">
    <property type="entry name" value="PHOSPHATE ACETYLTRANSFERASE"/>
    <property type="match status" value="1"/>
</dbReference>
<organism evidence="5 6">
    <name type="scientific">Vogesella amnigena</name>
    <dbReference type="NCBI Taxonomy" id="1507449"/>
    <lineage>
        <taxon>Bacteria</taxon>
        <taxon>Pseudomonadati</taxon>
        <taxon>Pseudomonadota</taxon>
        <taxon>Betaproteobacteria</taxon>
        <taxon>Neisseriales</taxon>
        <taxon>Chromobacteriaceae</taxon>
        <taxon>Vogesella</taxon>
    </lineage>
</organism>
<evidence type="ECO:0000256" key="3">
    <source>
        <dbReference type="ARBA" id="ARBA00023315"/>
    </source>
</evidence>
<name>A0ABV7TX46_9NEIS</name>
<evidence type="ECO:0000259" key="4">
    <source>
        <dbReference type="Pfam" id="PF01515"/>
    </source>
</evidence>
<keyword evidence="6" id="KW-1185">Reference proteome</keyword>
<dbReference type="NCBIfam" id="NF006045">
    <property type="entry name" value="PRK08190.1"/>
    <property type="match status" value="1"/>
</dbReference>
<dbReference type="InterPro" id="IPR012147">
    <property type="entry name" value="P_Ac_Bu_trans"/>
</dbReference>